<gene>
    <name evidence="7" type="ORF">SAMN06893097_101554</name>
</gene>
<name>A0A285E6X8_9ACTN</name>
<keyword evidence="8" id="KW-1185">Reference proteome</keyword>
<organism evidence="7 8">
    <name type="scientific">Geodermatophilus sabuli</name>
    <dbReference type="NCBI Taxonomy" id="1564158"/>
    <lineage>
        <taxon>Bacteria</taxon>
        <taxon>Bacillati</taxon>
        <taxon>Actinomycetota</taxon>
        <taxon>Actinomycetes</taxon>
        <taxon>Geodermatophilales</taxon>
        <taxon>Geodermatophilaceae</taxon>
        <taxon>Geodermatophilus</taxon>
    </lineage>
</organism>
<dbReference type="Gene3D" id="3.30.450.40">
    <property type="match status" value="1"/>
</dbReference>
<dbReference type="OrthoDB" id="4103401at2"/>
<dbReference type="InterPro" id="IPR036390">
    <property type="entry name" value="WH_DNA-bd_sf"/>
</dbReference>
<accession>A0A285E6X8</accession>
<keyword evidence="2" id="KW-0238">DNA-binding</keyword>
<evidence type="ECO:0000259" key="6">
    <source>
        <dbReference type="PROSITE" id="PS51078"/>
    </source>
</evidence>
<dbReference type="PROSITE" id="PS51078">
    <property type="entry name" value="ICLR_ED"/>
    <property type="match status" value="1"/>
</dbReference>
<dbReference type="SUPFAM" id="SSF46785">
    <property type="entry name" value="Winged helix' DNA-binding domain"/>
    <property type="match status" value="1"/>
</dbReference>
<feature type="domain" description="HTH iclR-type" evidence="5">
    <location>
        <begin position="31"/>
        <end position="93"/>
    </location>
</feature>
<dbReference type="SMART" id="SM00346">
    <property type="entry name" value="HTH_ICLR"/>
    <property type="match status" value="1"/>
</dbReference>
<dbReference type="Pfam" id="PF01614">
    <property type="entry name" value="IclR_C"/>
    <property type="match status" value="1"/>
</dbReference>
<dbReference type="InterPro" id="IPR036388">
    <property type="entry name" value="WH-like_DNA-bd_sf"/>
</dbReference>
<evidence type="ECO:0000256" key="4">
    <source>
        <dbReference type="SAM" id="MobiDB-lite"/>
    </source>
</evidence>
<evidence type="ECO:0000256" key="3">
    <source>
        <dbReference type="ARBA" id="ARBA00023163"/>
    </source>
</evidence>
<dbReference type="SUPFAM" id="SSF55781">
    <property type="entry name" value="GAF domain-like"/>
    <property type="match status" value="1"/>
</dbReference>
<proteinExistence type="predicted"/>
<keyword evidence="1" id="KW-0805">Transcription regulation</keyword>
<dbReference type="InterPro" id="IPR014757">
    <property type="entry name" value="Tscrpt_reg_IclR_C"/>
</dbReference>
<dbReference type="AlphaFoldDB" id="A0A285E6X8"/>
<protein>
    <submittedName>
        <fullName evidence="7">Transcriptional regulator, IclR family</fullName>
    </submittedName>
</protein>
<evidence type="ECO:0000259" key="5">
    <source>
        <dbReference type="PROSITE" id="PS51077"/>
    </source>
</evidence>
<dbReference type="EMBL" id="OBDO01000001">
    <property type="protein sequence ID" value="SNX94757.1"/>
    <property type="molecule type" value="Genomic_DNA"/>
</dbReference>
<feature type="compositionally biased region" description="Basic and acidic residues" evidence="4">
    <location>
        <begin position="273"/>
        <end position="288"/>
    </location>
</feature>
<sequence length="300" mass="32428">MGRLGTLRAVRRGRTAAISSSRPGGPAHESPSILSKAFEVLRAFNSAERVMTLSELARAADLPKSTVHRLLARLVELDAVEHHGDGYKISLGMAQLGAVTPASIMRDLALPHLARLHHWTGASVSLGVLRRFDVVLLEQVARPEWHHRLTRVGARLPANCTALGKALLAWEDLDDLADFLPRPMPVLTPSSIRDVDRLVEQLRGVREQNLARERNETLQGVAGVATSIVINGVAVGALAVLHPVSTPLPPQADTALRDTAGRLGREIQATLREEGRARWFPGTDRRPSDGSPARGPSALT</sequence>
<feature type="region of interest" description="Disordered" evidence="4">
    <location>
        <begin position="273"/>
        <end position="300"/>
    </location>
</feature>
<dbReference type="PANTHER" id="PTHR30136">
    <property type="entry name" value="HELIX-TURN-HELIX TRANSCRIPTIONAL REGULATOR, ICLR FAMILY"/>
    <property type="match status" value="1"/>
</dbReference>
<evidence type="ECO:0000256" key="2">
    <source>
        <dbReference type="ARBA" id="ARBA00023125"/>
    </source>
</evidence>
<dbReference type="GO" id="GO:0003700">
    <property type="term" value="F:DNA-binding transcription factor activity"/>
    <property type="evidence" value="ECO:0007669"/>
    <property type="project" value="TreeGrafter"/>
</dbReference>
<evidence type="ECO:0000313" key="8">
    <source>
        <dbReference type="Proteomes" id="UP000219514"/>
    </source>
</evidence>
<dbReference type="InterPro" id="IPR005471">
    <property type="entry name" value="Tscrpt_reg_IclR_N"/>
</dbReference>
<dbReference type="Gene3D" id="1.10.10.10">
    <property type="entry name" value="Winged helix-like DNA-binding domain superfamily/Winged helix DNA-binding domain"/>
    <property type="match status" value="1"/>
</dbReference>
<feature type="domain" description="IclR-ED" evidence="6">
    <location>
        <begin position="92"/>
        <end position="273"/>
    </location>
</feature>
<evidence type="ECO:0000313" key="7">
    <source>
        <dbReference type="EMBL" id="SNX94757.1"/>
    </source>
</evidence>
<evidence type="ECO:0000256" key="1">
    <source>
        <dbReference type="ARBA" id="ARBA00023015"/>
    </source>
</evidence>
<keyword evidence="3" id="KW-0804">Transcription</keyword>
<dbReference type="InterPro" id="IPR050707">
    <property type="entry name" value="HTH_MetabolicPath_Reg"/>
</dbReference>
<dbReference type="PROSITE" id="PS51077">
    <property type="entry name" value="HTH_ICLR"/>
    <property type="match status" value="1"/>
</dbReference>
<dbReference type="PANTHER" id="PTHR30136:SF24">
    <property type="entry name" value="HTH-TYPE TRANSCRIPTIONAL REPRESSOR ALLR"/>
    <property type="match status" value="1"/>
</dbReference>
<dbReference type="InterPro" id="IPR029016">
    <property type="entry name" value="GAF-like_dom_sf"/>
</dbReference>
<reference evidence="7 8" key="1">
    <citation type="submission" date="2017-09" db="EMBL/GenBank/DDBJ databases">
        <authorList>
            <person name="Ehlers B."/>
            <person name="Leendertz F.H."/>
        </authorList>
    </citation>
    <scope>NUCLEOTIDE SEQUENCE [LARGE SCALE GENOMIC DNA]</scope>
    <source>
        <strain evidence="7 8">DSM 46844</strain>
    </source>
</reference>
<dbReference type="Proteomes" id="UP000219514">
    <property type="component" value="Unassembled WGS sequence"/>
</dbReference>
<dbReference type="GO" id="GO:0003677">
    <property type="term" value="F:DNA binding"/>
    <property type="evidence" value="ECO:0007669"/>
    <property type="project" value="UniProtKB-KW"/>
</dbReference>
<dbReference type="GO" id="GO:0045892">
    <property type="term" value="P:negative regulation of DNA-templated transcription"/>
    <property type="evidence" value="ECO:0007669"/>
    <property type="project" value="TreeGrafter"/>
</dbReference>
<dbReference type="Pfam" id="PF09339">
    <property type="entry name" value="HTH_IclR"/>
    <property type="match status" value="1"/>
</dbReference>